<dbReference type="eggNOG" id="ENOG50339YM">
    <property type="taxonomic scope" value="Bacteria"/>
</dbReference>
<feature type="domain" description="DUF1707" evidence="2">
    <location>
        <begin position="4"/>
        <end position="56"/>
    </location>
</feature>
<keyword evidence="1" id="KW-0472">Membrane</keyword>
<organism evidence="3 4">
    <name type="scientific">Streptomyces glaucescens</name>
    <dbReference type="NCBI Taxonomy" id="1907"/>
    <lineage>
        <taxon>Bacteria</taxon>
        <taxon>Bacillati</taxon>
        <taxon>Actinomycetota</taxon>
        <taxon>Actinomycetes</taxon>
        <taxon>Kitasatosporales</taxon>
        <taxon>Streptomycetaceae</taxon>
        <taxon>Streptomyces</taxon>
    </lineage>
</organism>
<dbReference type="HOGENOM" id="CLU_102484_4_1_11"/>
<keyword evidence="4" id="KW-1185">Reference proteome</keyword>
<keyword evidence="1" id="KW-1133">Transmembrane helix</keyword>
<gene>
    <name evidence="3" type="ORF">SGLAU_01875</name>
</gene>
<evidence type="ECO:0000313" key="4">
    <source>
        <dbReference type="Proteomes" id="UP000029482"/>
    </source>
</evidence>
<evidence type="ECO:0000259" key="2">
    <source>
        <dbReference type="Pfam" id="PF08044"/>
    </source>
</evidence>
<accession>A0A089X097</accession>
<dbReference type="Proteomes" id="UP000029482">
    <property type="component" value="Chromosome"/>
</dbReference>
<dbReference type="AlphaFoldDB" id="A0A089X097"/>
<dbReference type="Pfam" id="PF08044">
    <property type="entry name" value="DUF1707"/>
    <property type="match status" value="1"/>
</dbReference>
<reference evidence="4" key="1">
    <citation type="journal article" date="2015" name="J. Biotechnol.">
        <title>Complete genome sequence of the actinobacterium Streptomyces glaucescens GLA.O (DSM 40922) consisting of a linear chromosome and one linear plasmid.</title>
        <authorList>
            <person name="Ortseifen V."/>
            <person name="Winkler A."/>
            <person name="Albersmeier A."/>
            <person name="Wendler S."/>
            <person name="Puhler A."/>
            <person name="Kalinowski J."/>
            <person name="Ruckert C."/>
        </authorList>
    </citation>
    <scope>NUCLEOTIDE SEQUENCE [LARGE SCALE GENOMIC DNA]</scope>
    <source>
        <strain evidence="4">DSM 40922 / GLA O</strain>
    </source>
</reference>
<proteinExistence type="predicted"/>
<evidence type="ECO:0000256" key="1">
    <source>
        <dbReference type="SAM" id="Phobius"/>
    </source>
</evidence>
<dbReference type="InterPro" id="IPR012551">
    <property type="entry name" value="DUF1707_SHOCT-like"/>
</dbReference>
<feature type="transmembrane region" description="Helical" evidence="1">
    <location>
        <begin position="103"/>
        <end position="123"/>
    </location>
</feature>
<dbReference type="KEGG" id="sgu:SGLAU_01875"/>
<name>A0A089X097_STRGA</name>
<protein>
    <recommendedName>
        <fullName evidence="2">DUF1707 domain-containing protein</fullName>
    </recommendedName>
</protein>
<keyword evidence="1" id="KW-0812">Transmembrane</keyword>
<dbReference type="EMBL" id="CP009438">
    <property type="protein sequence ID" value="AIR96403.1"/>
    <property type="molecule type" value="Genomic_DNA"/>
</dbReference>
<dbReference type="STRING" id="1907.SGLAU_01875"/>
<dbReference type="PANTHER" id="PTHR40763:SF4">
    <property type="entry name" value="DUF1707 DOMAIN-CONTAINING PROTEIN"/>
    <property type="match status" value="1"/>
</dbReference>
<dbReference type="PANTHER" id="PTHR40763">
    <property type="entry name" value="MEMBRANE PROTEIN-RELATED"/>
    <property type="match status" value="1"/>
</dbReference>
<sequence length="131" mass="14404">MPAVRVSDRDRDRALGVLAEALAEGRIDAQEQAHRTAGVLAARTAGELAALTADLPAPVPGRAERNRRDLEQWLAEWRYWLGGAVVMSAAWGVRCVHKGELTYYWPIAPLGIWAAVLIAVAIWPRGEEDRP</sequence>
<evidence type="ECO:0000313" key="3">
    <source>
        <dbReference type="EMBL" id="AIR96403.1"/>
    </source>
</evidence>